<reference evidence="1 2" key="1">
    <citation type="submission" date="2015-08" db="EMBL/GenBank/DDBJ databases">
        <title>Next Generation Sequencing and Analysis of the Genome of Puccinia sorghi L Schw, the Causal Agent of Maize Common Rust.</title>
        <authorList>
            <person name="Rochi L."/>
            <person name="Burguener G."/>
            <person name="Darino M."/>
            <person name="Turjanski A."/>
            <person name="Kreff E."/>
            <person name="Dieguez M.J."/>
            <person name="Sacco F."/>
        </authorList>
    </citation>
    <scope>NUCLEOTIDE SEQUENCE [LARGE SCALE GENOMIC DNA]</scope>
    <source>
        <strain evidence="1 2">RO10H11247</strain>
    </source>
</reference>
<dbReference type="AlphaFoldDB" id="A0A0L6VR09"/>
<dbReference type="VEuPathDB" id="FungiDB:VP01_12472g1"/>
<comment type="caution">
    <text evidence="1">The sequence shown here is derived from an EMBL/GenBank/DDBJ whole genome shotgun (WGS) entry which is preliminary data.</text>
</comment>
<keyword evidence="2" id="KW-1185">Reference proteome</keyword>
<protein>
    <submittedName>
        <fullName evidence="1">Uncharacterized protein</fullName>
    </submittedName>
</protein>
<dbReference type="Proteomes" id="UP000037035">
    <property type="component" value="Unassembled WGS sequence"/>
</dbReference>
<accession>A0A0L6VR09</accession>
<sequence>LSTFHLQLNLCYFKAHKPEIIPIEHVISHCAWIHYQAKEISKTFKEDCIALVFLDR</sequence>
<evidence type="ECO:0000313" key="2">
    <source>
        <dbReference type="Proteomes" id="UP000037035"/>
    </source>
</evidence>
<proteinExistence type="predicted"/>
<organism evidence="1 2">
    <name type="scientific">Puccinia sorghi</name>
    <dbReference type="NCBI Taxonomy" id="27349"/>
    <lineage>
        <taxon>Eukaryota</taxon>
        <taxon>Fungi</taxon>
        <taxon>Dikarya</taxon>
        <taxon>Basidiomycota</taxon>
        <taxon>Pucciniomycotina</taxon>
        <taxon>Pucciniomycetes</taxon>
        <taxon>Pucciniales</taxon>
        <taxon>Pucciniaceae</taxon>
        <taxon>Puccinia</taxon>
    </lineage>
</organism>
<name>A0A0L6VR09_9BASI</name>
<dbReference type="EMBL" id="LAVV01002746">
    <property type="protein sequence ID" value="KNZ62625.1"/>
    <property type="molecule type" value="Genomic_DNA"/>
</dbReference>
<gene>
    <name evidence="1" type="ORF">VP01_12472g1</name>
</gene>
<evidence type="ECO:0000313" key="1">
    <source>
        <dbReference type="EMBL" id="KNZ62625.1"/>
    </source>
</evidence>
<feature type="non-terminal residue" evidence="1">
    <location>
        <position position="1"/>
    </location>
</feature>